<gene>
    <name evidence="1" type="ORF">Dbus_chr3Rg517</name>
</gene>
<dbReference type="STRING" id="30019.A0A0M4ESU4"/>
<accession>A0A0M4ESU4</accession>
<protein>
    <submittedName>
        <fullName evidence="1">Maker172</fullName>
    </submittedName>
</protein>
<proteinExistence type="predicted"/>
<reference evidence="1 2" key="1">
    <citation type="submission" date="2015-08" db="EMBL/GenBank/DDBJ databases">
        <title>Ancestral chromatin configuration constrains chromatin evolution on differentiating sex chromosomes in Drosophila.</title>
        <authorList>
            <person name="Zhou Q."/>
            <person name="Bachtrog D."/>
        </authorList>
    </citation>
    <scope>NUCLEOTIDE SEQUENCE [LARGE SCALE GENOMIC DNA]</scope>
    <source>
        <tissue evidence="1">Whole larvae</tissue>
    </source>
</reference>
<organism evidence="1 2">
    <name type="scientific">Drosophila busckii</name>
    <name type="common">Fruit fly</name>
    <dbReference type="NCBI Taxonomy" id="30019"/>
    <lineage>
        <taxon>Eukaryota</taxon>
        <taxon>Metazoa</taxon>
        <taxon>Ecdysozoa</taxon>
        <taxon>Arthropoda</taxon>
        <taxon>Hexapoda</taxon>
        <taxon>Insecta</taxon>
        <taxon>Pterygota</taxon>
        <taxon>Neoptera</taxon>
        <taxon>Endopterygota</taxon>
        <taxon>Diptera</taxon>
        <taxon>Brachycera</taxon>
        <taxon>Muscomorpha</taxon>
        <taxon>Ephydroidea</taxon>
        <taxon>Drosophilidae</taxon>
        <taxon>Drosophila</taxon>
    </lineage>
</organism>
<dbReference type="Gene3D" id="1.10.1410.10">
    <property type="match status" value="1"/>
</dbReference>
<keyword evidence="2" id="KW-1185">Reference proteome</keyword>
<evidence type="ECO:0000313" key="1">
    <source>
        <dbReference type="EMBL" id="ALC45767.1"/>
    </source>
</evidence>
<dbReference type="EMBL" id="CP012526">
    <property type="protein sequence ID" value="ALC45767.1"/>
    <property type="molecule type" value="Genomic_DNA"/>
</dbReference>
<name>A0A0M4ESU4_DROBS</name>
<evidence type="ECO:0000313" key="2">
    <source>
        <dbReference type="Proteomes" id="UP000494163"/>
    </source>
</evidence>
<dbReference type="Proteomes" id="UP000494163">
    <property type="component" value="Chromosome 3R"/>
</dbReference>
<sequence length="197" mass="22809">MTENSLDSVDFWPRLLADIGVADKISQDNAFSYIKHDLGELMKATMPCSTISIELFGSRILGLARTNSDMDIHIAIARYMVTYLRSWIEEICLREVFRSHILIFLVIYFLQIENHLPSIKALQLNLEPTFGPLVTTFFRVPLSKFNMAEIKVTEAETRIMLKKFFKFYSTFDFSKMAICTYLGRPIERESLEANMPE</sequence>
<feature type="non-terminal residue" evidence="1">
    <location>
        <position position="197"/>
    </location>
</feature>
<dbReference type="OrthoDB" id="407432at2759"/>
<dbReference type="AlphaFoldDB" id="A0A0M4ESU4"/>
<dbReference type="SUPFAM" id="SSF81631">
    <property type="entry name" value="PAP/OAS1 substrate-binding domain"/>
    <property type="match status" value="1"/>
</dbReference>